<sequence>MYGLFGCGLHEHGPPSVAMTLRLVYLAVVRVFGWLVLPARSDAAKDAEILVLRHQVAVLQRQVKRPRPSWADQTVLSALVRQIPAGHRRRLRLFVSPRTVLRRHARLMRSRWTCQGRRPGRPRTAVVIRRLVLEMARDNPTWGYRRICGDLGGLGYRVVPSTVWKILKDDGIDPAPLRAGPCWREFLAAQARTVLAVDFFHVETVFLRRLHVLFFIEHGIRRVHLAGVTAHPSGEWVAQQDRNLLMDLGRRAEELRFLIRDRDTKFTAVFDAVFTRRDRLGGLIHEYSQVA</sequence>
<evidence type="ECO:0000313" key="1">
    <source>
        <dbReference type="EMBL" id="GAA2412431.1"/>
    </source>
</evidence>
<dbReference type="Proteomes" id="UP001501231">
    <property type="component" value="Unassembled WGS sequence"/>
</dbReference>
<dbReference type="EMBL" id="BAAARW010000008">
    <property type="protein sequence ID" value="GAA2412431.1"/>
    <property type="molecule type" value="Genomic_DNA"/>
</dbReference>
<gene>
    <name evidence="1" type="ORF">GCM10010191_22320</name>
</gene>
<evidence type="ECO:0000313" key="2">
    <source>
        <dbReference type="Proteomes" id="UP001501231"/>
    </source>
</evidence>
<accession>A0ABN3ITQ1</accession>
<proteinExistence type="predicted"/>
<organism evidence="1 2">
    <name type="scientific">Actinomadura vinacea</name>
    <dbReference type="NCBI Taxonomy" id="115336"/>
    <lineage>
        <taxon>Bacteria</taxon>
        <taxon>Bacillati</taxon>
        <taxon>Actinomycetota</taxon>
        <taxon>Actinomycetes</taxon>
        <taxon>Streptosporangiales</taxon>
        <taxon>Thermomonosporaceae</taxon>
        <taxon>Actinomadura</taxon>
    </lineage>
</organism>
<keyword evidence="2" id="KW-1185">Reference proteome</keyword>
<protein>
    <recommendedName>
        <fullName evidence="3">Integrase</fullName>
    </recommendedName>
</protein>
<evidence type="ECO:0008006" key="3">
    <source>
        <dbReference type="Google" id="ProtNLM"/>
    </source>
</evidence>
<dbReference type="RefSeq" id="WP_344588661.1">
    <property type="nucleotide sequence ID" value="NZ_BAAARW010000008.1"/>
</dbReference>
<reference evidence="1 2" key="1">
    <citation type="journal article" date="2019" name="Int. J. Syst. Evol. Microbiol.">
        <title>The Global Catalogue of Microorganisms (GCM) 10K type strain sequencing project: providing services to taxonomists for standard genome sequencing and annotation.</title>
        <authorList>
            <consortium name="The Broad Institute Genomics Platform"/>
            <consortium name="The Broad Institute Genome Sequencing Center for Infectious Disease"/>
            <person name="Wu L."/>
            <person name="Ma J."/>
        </authorList>
    </citation>
    <scope>NUCLEOTIDE SEQUENCE [LARGE SCALE GENOMIC DNA]</scope>
    <source>
        <strain evidence="1 2">JCM 3325</strain>
    </source>
</reference>
<name>A0ABN3ITQ1_9ACTN</name>
<comment type="caution">
    <text evidence="1">The sequence shown here is derived from an EMBL/GenBank/DDBJ whole genome shotgun (WGS) entry which is preliminary data.</text>
</comment>